<dbReference type="InterPro" id="IPR002560">
    <property type="entry name" value="Transposase_DDE"/>
</dbReference>
<dbReference type="EMBL" id="MWML01001436">
    <property type="protein sequence ID" value="TCF96232.1"/>
    <property type="molecule type" value="Genomic_DNA"/>
</dbReference>
<evidence type="ECO:0000313" key="3">
    <source>
        <dbReference type="Proteomes" id="UP000294200"/>
    </source>
</evidence>
<reference evidence="2 3" key="1">
    <citation type="submission" date="2017-02" db="EMBL/GenBank/DDBJ databases">
        <title>Paraburkholderia sophoroidis sp. nov. and Paraburkholderia steynii sp. nov. rhizobial symbionts of the fynbos legume Hypocalyptus sophoroides.</title>
        <authorList>
            <person name="Steenkamp E.T."/>
            <person name="Beukes C.W."/>
            <person name="Van Zyl E."/>
            <person name="Avontuur J."/>
            <person name="Chan W.Y."/>
            <person name="Hassen A."/>
            <person name="Palmer M."/>
            <person name="Mthombeni L."/>
            <person name="Phalane F."/>
            <person name="Sereme K."/>
            <person name="Venter S.N."/>
        </authorList>
    </citation>
    <scope>NUCLEOTIDE SEQUENCE [LARGE SCALE GENOMIC DNA]</scope>
    <source>
        <strain evidence="2 3">HC1.1ba</strain>
    </source>
</reference>
<feature type="non-terminal residue" evidence="2">
    <location>
        <position position="1"/>
    </location>
</feature>
<evidence type="ECO:0000259" key="1">
    <source>
        <dbReference type="Pfam" id="PF01610"/>
    </source>
</evidence>
<dbReference type="Proteomes" id="UP000294200">
    <property type="component" value="Unassembled WGS sequence"/>
</dbReference>
<dbReference type="AlphaFoldDB" id="A0A4R0WJE9"/>
<evidence type="ECO:0000313" key="2">
    <source>
        <dbReference type="EMBL" id="TCF96232.1"/>
    </source>
</evidence>
<keyword evidence="3" id="KW-1185">Reference proteome</keyword>
<gene>
    <name evidence="2" type="ORF">BZM27_55940</name>
</gene>
<name>A0A4R0WJE9_9BURK</name>
<comment type="caution">
    <text evidence="2">The sequence shown here is derived from an EMBL/GenBank/DDBJ whole genome shotgun (WGS) entry which is preliminary data.</text>
</comment>
<dbReference type="Pfam" id="PF01610">
    <property type="entry name" value="DDE_Tnp_ISL3"/>
    <property type="match status" value="1"/>
</dbReference>
<protein>
    <recommendedName>
        <fullName evidence="1">Transposase IS204/IS1001/IS1096/IS1165 DDE domain-containing protein</fullName>
    </recommendedName>
</protein>
<proteinExistence type="predicted"/>
<accession>A0A4R0WJE9</accession>
<sequence>FARTVRTHRELIVNYFRARKQFSSGVIEGLNNKAKVTMRRAYGFRTFRATEIALYHALGKLPEPPSTHTFY</sequence>
<organism evidence="2 3">
    <name type="scientific">Paraburkholderia steynii</name>
    <dbReference type="NCBI Taxonomy" id="1245441"/>
    <lineage>
        <taxon>Bacteria</taxon>
        <taxon>Pseudomonadati</taxon>
        <taxon>Pseudomonadota</taxon>
        <taxon>Betaproteobacteria</taxon>
        <taxon>Burkholderiales</taxon>
        <taxon>Burkholderiaceae</taxon>
        <taxon>Paraburkholderia</taxon>
    </lineage>
</organism>
<feature type="domain" description="Transposase IS204/IS1001/IS1096/IS1165 DDE" evidence="1">
    <location>
        <begin position="1"/>
        <end position="49"/>
    </location>
</feature>